<name>A0ABW0GMJ1_9MICO</name>
<feature type="region of interest" description="Disordered" evidence="1">
    <location>
        <begin position="205"/>
        <end position="227"/>
    </location>
</feature>
<evidence type="ECO:0000256" key="2">
    <source>
        <dbReference type="SAM" id="SignalP"/>
    </source>
</evidence>
<reference evidence="4" key="1">
    <citation type="journal article" date="2019" name="Int. J. Syst. Evol. Microbiol.">
        <title>The Global Catalogue of Microorganisms (GCM) 10K type strain sequencing project: providing services to taxonomists for standard genome sequencing and annotation.</title>
        <authorList>
            <consortium name="The Broad Institute Genomics Platform"/>
            <consortium name="The Broad Institute Genome Sequencing Center for Infectious Disease"/>
            <person name="Wu L."/>
            <person name="Ma J."/>
        </authorList>
    </citation>
    <scope>NUCLEOTIDE SEQUENCE [LARGE SCALE GENOMIC DNA]</scope>
    <source>
        <strain evidence="4">CCUG 43114</strain>
    </source>
</reference>
<dbReference type="RefSeq" id="WP_340270566.1">
    <property type="nucleotide sequence ID" value="NZ_JBBEOG010000007.1"/>
</dbReference>
<keyword evidence="4" id="KW-1185">Reference proteome</keyword>
<feature type="compositionally biased region" description="Polar residues" evidence="1">
    <location>
        <begin position="209"/>
        <end position="220"/>
    </location>
</feature>
<keyword evidence="2" id="KW-0732">Signal</keyword>
<proteinExistence type="predicted"/>
<protein>
    <submittedName>
        <fullName evidence="3">Uncharacterized protein</fullName>
    </submittedName>
</protein>
<accession>A0ABW0GMJ1</accession>
<evidence type="ECO:0000313" key="3">
    <source>
        <dbReference type="EMBL" id="MFC5381162.1"/>
    </source>
</evidence>
<feature type="signal peptide" evidence="2">
    <location>
        <begin position="1"/>
        <end position="32"/>
    </location>
</feature>
<organism evidence="3 4">
    <name type="scientific">Aquipuribacter nitratireducens</name>
    <dbReference type="NCBI Taxonomy" id="650104"/>
    <lineage>
        <taxon>Bacteria</taxon>
        <taxon>Bacillati</taxon>
        <taxon>Actinomycetota</taxon>
        <taxon>Actinomycetes</taxon>
        <taxon>Micrococcales</taxon>
        <taxon>Intrasporangiaceae</taxon>
        <taxon>Aquipuribacter</taxon>
    </lineage>
</organism>
<evidence type="ECO:0000256" key="1">
    <source>
        <dbReference type="SAM" id="MobiDB-lite"/>
    </source>
</evidence>
<comment type="caution">
    <text evidence="3">The sequence shown here is derived from an EMBL/GenBank/DDBJ whole genome shotgun (WGS) entry which is preliminary data.</text>
</comment>
<gene>
    <name evidence="3" type="ORF">ACFPJ6_10195</name>
</gene>
<dbReference type="Proteomes" id="UP001596122">
    <property type="component" value="Unassembled WGS sequence"/>
</dbReference>
<evidence type="ECO:0000313" key="4">
    <source>
        <dbReference type="Proteomes" id="UP001596122"/>
    </source>
</evidence>
<feature type="chain" id="PRO_5047146572" evidence="2">
    <location>
        <begin position="33"/>
        <end position="227"/>
    </location>
</feature>
<sequence length="227" mass="23793">MRRSTTTRRLGTVAVAALTAFGLVATAGPAQAGSMFFSKSSGRLAQIDWLEVGTLPGVAGNAHTGFLYVDELGRSTAYVFGFVTDWECPDGVLPEQGGGGHGEEPVEGGCEPVGERFVDGGDVTFTMDKKLTSARLTGTLVVSDHGGEGAVTPPVDITLTGTGSQYTSKIVDSGSFEGSTYTYRYTFTGREAVVSGRIGAMVFDDEPGETSTASIGSYRSMSRDRTR</sequence>
<dbReference type="EMBL" id="JBHSLD010000009">
    <property type="protein sequence ID" value="MFC5381162.1"/>
    <property type="molecule type" value="Genomic_DNA"/>
</dbReference>